<keyword evidence="1" id="KW-0812">Transmembrane</keyword>
<reference evidence="3" key="1">
    <citation type="submission" date="2015-08" db="EMBL/GenBank/DDBJ databases">
        <title>Genome sequence of the strict anaerobe Clostridium homopropionicum LuHBu1 (DSM 5847T).</title>
        <authorList>
            <person name="Poehlein A."/>
            <person name="Beck M."/>
            <person name="Schiel-Bengelsdorf B."/>
            <person name="Bengelsdorf F.R."/>
            <person name="Daniel R."/>
            <person name="Duerre P."/>
        </authorList>
    </citation>
    <scope>NUCLEOTIDE SEQUENCE [LARGE SCALE GENOMIC DNA]</scope>
    <source>
        <strain evidence="3">DSM 5847</strain>
    </source>
</reference>
<dbReference type="PATRIC" id="fig|1121318.3.peg.85"/>
<protein>
    <submittedName>
        <fullName evidence="2">Uncharacterized protein</fullName>
    </submittedName>
</protein>
<feature type="transmembrane region" description="Helical" evidence="1">
    <location>
        <begin position="21"/>
        <end position="40"/>
    </location>
</feature>
<dbReference type="STRING" id="36844.SAMN04488501_105140"/>
<dbReference type="NCBIfam" id="TIGR02532">
    <property type="entry name" value="IV_pilin_GFxxxE"/>
    <property type="match status" value="1"/>
</dbReference>
<dbReference type="InterPro" id="IPR012902">
    <property type="entry name" value="N_methyl_site"/>
</dbReference>
<dbReference type="Proteomes" id="UP000037043">
    <property type="component" value="Unassembled WGS sequence"/>
</dbReference>
<accession>A0A0L6ZEL1</accession>
<organism evidence="2 3">
    <name type="scientific">Clostridium homopropionicum DSM 5847</name>
    <dbReference type="NCBI Taxonomy" id="1121318"/>
    <lineage>
        <taxon>Bacteria</taxon>
        <taxon>Bacillati</taxon>
        <taxon>Bacillota</taxon>
        <taxon>Clostridia</taxon>
        <taxon>Eubacteriales</taxon>
        <taxon>Clostridiaceae</taxon>
        <taxon>Clostridium</taxon>
    </lineage>
</organism>
<name>A0A0L6ZEL1_9CLOT</name>
<gene>
    <name evidence="2" type="ORF">CLHOM_00860</name>
</gene>
<keyword evidence="3" id="KW-1185">Reference proteome</keyword>
<dbReference type="Pfam" id="PF07963">
    <property type="entry name" value="N_methyl"/>
    <property type="match status" value="1"/>
</dbReference>
<evidence type="ECO:0000256" key="1">
    <source>
        <dbReference type="SAM" id="Phobius"/>
    </source>
</evidence>
<keyword evidence="1" id="KW-1133">Transmembrane helix</keyword>
<comment type="caution">
    <text evidence="2">The sequence shown here is derived from an EMBL/GenBank/DDBJ whole genome shotgun (WGS) entry which is preliminary data.</text>
</comment>
<evidence type="ECO:0000313" key="2">
    <source>
        <dbReference type="EMBL" id="KOA21415.1"/>
    </source>
</evidence>
<sequence length="292" mass="33047">MEKFFRVYSKKAKRGFTLLEIIIAIGILSIILVPFSNLVLNSFKVAHEAKTKQEAVNIAQKYMEKIKSDNSIELDKIIDNGASFSQYGYPSSENDFSISYTVERDGNFLIPPPTSGTDTNVYDYRFEISDEGDWVKVYDKTVIVNSEQKIVPNFQIANNADNIIYKINDEENTISKTKVENEDIIIRVDINRNFSDGLPEGAPSKQPDNTLTVTAENKCSGQLIFYFVKSATLQQDVKCQIINLGGSIKRYDNIIKVNSSTGYGALSRIYKITIEVEKNGQKIINESYKTFY</sequence>
<dbReference type="EMBL" id="LHUR01000005">
    <property type="protein sequence ID" value="KOA21415.1"/>
    <property type="molecule type" value="Genomic_DNA"/>
</dbReference>
<dbReference type="AlphaFoldDB" id="A0A0L6ZEL1"/>
<proteinExistence type="predicted"/>
<evidence type="ECO:0000313" key="3">
    <source>
        <dbReference type="Proteomes" id="UP000037043"/>
    </source>
</evidence>
<dbReference type="RefSeq" id="WP_052219698.1">
    <property type="nucleotide sequence ID" value="NZ_LHUR01000005.1"/>
</dbReference>
<keyword evidence="1" id="KW-0472">Membrane</keyword>